<dbReference type="OrthoDB" id="41362at2759"/>
<keyword evidence="8" id="KW-1185">Reference proteome</keyword>
<keyword evidence="3" id="KW-0285">Flavoprotein</keyword>
<name>A0A1F5LGP8_PENAI</name>
<dbReference type="InterPro" id="IPR029479">
    <property type="entry name" value="Nitroreductase"/>
</dbReference>
<dbReference type="STRING" id="1835702.A0A1F5LGP8"/>
<reference evidence="7 8" key="1">
    <citation type="journal article" date="2016" name="Sci. Rep.">
        <title>Penicillium arizonense, a new, genome sequenced fungal species, reveals a high chemical diversity in secreted metabolites.</title>
        <authorList>
            <person name="Grijseels S."/>
            <person name="Nielsen J.C."/>
            <person name="Randelovic M."/>
            <person name="Nielsen J."/>
            <person name="Nielsen K.F."/>
            <person name="Workman M."/>
            <person name="Frisvad J.C."/>
        </authorList>
    </citation>
    <scope>NUCLEOTIDE SEQUENCE [LARGE SCALE GENOMIC DNA]</scope>
    <source>
        <strain evidence="7 8">CBS 141311</strain>
    </source>
</reference>
<dbReference type="RefSeq" id="XP_022487622.1">
    <property type="nucleotide sequence ID" value="XM_022632493.1"/>
</dbReference>
<evidence type="ECO:0000256" key="4">
    <source>
        <dbReference type="ARBA" id="ARBA00022643"/>
    </source>
</evidence>
<evidence type="ECO:0000256" key="1">
    <source>
        <dbReference type="ARBA" id="ARBA00001917"/>
    </source>
</evidence>
<dbReference type="CDD" id="cd02136">
    <property type="entry name" value="PnbA_NfnB-like"/>
    <property type="match status" value="1"/>
</dbReference>
<keyword evidence="4" id="KW-0288">FMN</keyword>
<accession>A0A1F5LGP8</accession>
<dbReference type="AlphaFoldDB" id="A0A1F5LGP8"/>
<dbReference type="Pfam" id="PF00881">
    <property type="entry name" value="Nitroreductase"/>
    <property type="match status" value="1"/>
</dbReference>
<feature type="domain" description="Nitroreductase" evidence="6">
    <location>
        <begin position="17"/>
        <end position="200"/>
    </location>
</feature>
<dbReference type="EMBL" id="LXJU01000011">
    <property type="protein sequence ID" value="OGE52180.1"/>
    <property type="molecule type" value="Genomic_DNA"/>
</dbReference>
<organism evidence="7 8">
    <name type="scientific">Penicillium arizonense</name>
    <dbReference type="NCBI Taxonomy" id="1835702"/>
    <lineage>
        <taxon>Eukaryota</taxon>
        <taxon>Fungi</taxon>
        <taxon>Dikarya</taxon>
        <taxon>Ascomycota</taxon>
        <taxon>Pezizomycotina</taxon>
        <taxon>Eurotiomycetes</taxon>
        <taxon>Eurotiomycetidae</taxon>
        <taxon>Eurotiales</taxon>
        <taxon>Aspergillaceae</taxon>
        <taxon>Penicillium</taxon>
    </lineage>
</organism>
<dbReference type="InterPro" id="IPR000415">
    <property type="entry name" value="Nitroreductase-like"/>
</dbReference>
<evidence type="ECO:0000259" key="6">
    <source>
        <dbReference type="Pfam" id="PF00881"/>
    </source>
</evidence>
<evidence type="ECO:0000313" key="7">
    <source>
        <dbReference type="EMBL" id="OGE52180.1"/>
    </source>
</evidence>
<evidence type="ECO:0000313" key="8">
    <source>
        <dbReference type="Proteomes" id="UP000177622"/>
    </source>
</evidence>
<dbReference type="Gene3D" id="3.40.109.10">
    <property type="entry name" value="NADH Oxidase"/>
    <property type="match status" value="1"/>
</dbReference>
<dbReference type="Proteomes" id="UP000177622">
    <property type="component" value="Unassembled WGS sequence"/>
</dbReference>
<dbReference type="PANTHER" id="PTHR43673:SF2">
    <property type="entry name" value="NITROREDUCTASE"/>
    <property type="match status" value="1"/>
</dbReference>
<dbReference type="PANTHER" id="PTHR43673">
    <property type="entry name" value="NAD(P)H NITROREDUCTASE YDGI-RELATED"/>
    <property type="match status" value="1"/>
</dbReference>
<dbReference type="GO" id="GO:0016491">
    <property type="term" value="F:oxidoreductase activity"/>
    <property type="evidence" value="ECO:0007669"/>
    <property type="project" value="UniProtKB-KW"/>
</dbReference>
<evidence type="ECO:0000256" key="3">
    <source>
        <dbReference type="ARBA" id="ARBA00022630"/>
    </source>
</evidence>
<dbReference type="SUPFAM" id="SSF55469">
    <property type="entry name" value="FMN-dependent nitroreductase-like"/>
    <property type="match status" value="1"/>
</dbReference>
<comment type="caution">
    <text evidence="7">The sequence shown here is derived from an EMBL/GenBank/DDBJ whole genome shotgun (WGS) entry which is preliminary data.</text>
</comment>
<protein>
    <recommendedName>
        <fullName evidence="6">Nitroreductase domain-containing protein</fullName>
    </recommendedName>
</protein>
<evidence type="ECO:0000256" key="5">
    <source>
        <dbReference type="ARBA" id="ARBA00023002"/>
    </source>
</evidence>
<comment type="cofactor">
    <cofactor evidence="1">
        <name>FMN</name>
        <dbReference type="ChEBI" id="CHEBI:58210"/>
    </cofactor>
</comment>
<dbReference type="GeneID" id="34577227"/>
<sequence>MDEKSSLPTQTSLTNSILTRHSTRNFLPRAVPIEHLKESLLIAQHAPSNSNIQPWRAIFLSGSKLDTLKAALLEAAQNGKPQIPPIPEAFRHYRSELGRELFGKSMGIARDDMPGRRAAELRNYYFFGAPLVGIIYMDRSLSHADSLSVGMWLQTLILELTEKGLDTCIEGSVAGYPAVIREELAITDGMDILCGLAVGYGDPESQANQMVSQRDSWDTSIEIRP</sequence>
<evidence type="ECO:0000256" key="2">
    <source>
        <dbReference type="ARBA" id="ARBA00007118"/>
    </source>
</evidence>
<comment type="similarity">
    <text evidence="2">Belongs to the nitroreductase family.</text>
</comment>
<proteinExistence type="inferred from homology"/>
<keyword evidence="5" id="KW-0560">Oxidoreductase</keyword>
<gene>
    <name evidence="7" type="ORF">PENARI_c011G01168</name>
</gene>